<dbReference type="Gene3D" id="3.10.450.50">
    <property type="match status" value="1"/>
</dbReference>
<dbReference type="Pfam" id="PF02810">
    <property type="entry name" value="SEC-C"/>
    <property type="match status" value="1"/>
</dbReference>
<evidence type="ECO:0000313" key="3">
    <source>
        <dbReference type="Proteomes" id="UP001206483"/>
    </source>
</evidence>
<dbReference type="Proteomes" id="UP001206483">
    <property type="component" value="Unassembled WGS sequence"/>
</dbReference>
<reference evidence="2 3" key="1">
    <citation type="submission" date="2022-06" db="EMBL/GenBank/DDBJ databases">
        <title>Sequencing the genomes of 1000 actinobacteria strains.</title>
        <authorList>
            <person name="Klenk H.-P."/>
        </authorList>
    </citation>
    <scope>NUCLEOTIDE SEQUENCE [LARGE SCALE GENOMIC DNA]</scope>
    <source>
        <strain evidence="2 3">DSM 41656</strain>
    </source>
</reference>
<dbReference type="InterPro" id="IPR011990">
    <property type="entry name" value="TPR-like_helical_dom_sf"/>
</dbReference>
<evidence type="ECO:0000313" key="2">
    <source>
        <dbReference type="EMBL" id="MCP2314263.1"/>
    </source>
</evidence>
<name>A0ABT1JB10_9ACTN</name>
<dbReference type="RefSeq" id="WP_253804581.1">
    <property type="nucleotide sequence ID" value="NZ_BAAAUB010000114.1"/>
</dbReference>
<dbReference type="Gene3D" id="1.25.40.10">
    <property type="entry name" value="Tetratricopeptide repeat domain"/>
    <property type="match status" value="1"/>
</dbReference>
<keyword evidence="3" id="KW-1185">Reference proteome</keyword>
<accession>A0ABT1JB10</accession>
<feature type="compositionally biased region" description="Low complexity" evidence="1">
    <location>
        <begin position="17"/>
        <end position="30"/>
    </location>
</feature>
<protein>
    <submittedName>
        <fullName evidence="2">Tetratricopeptide (TPR) repeat protein</fullName>
    </submittedName>
</protein>
<dbReference type="SUPFAM" id="SSF103642">
    <property type="entry name" value="Sec-C motif"/>
    <property type="match status" value="1"/>
</dbReference>
<evidence type="ECO:0000256" key="1">
    <source>
        <dbReference type="SAM" id="MobiDB-lite"/>
    </source>
</evidence>
<dbReference type="EMBL" id="JAMZDX010000008">
    <property type="protein sequence ID" value="MCP2314263.1"/>
    <property type="molecule type" value="Genomic_DNA"/>
</dbReference>
<proteinExistence type="predicted"/>
<gene>
    <name evidence="2" type="ORF">FHR36_007462</name>
</gene>
<sequence length="344" mass="37463">MNTLPRADTAAGSETTAEQAATHIPAPAAAGDERQPRAADGAGEARLGAAWNLARQGDHEAALAAFRQLAGERGPHRRDAQVGVIEQLYDLGLADEGDTACSALRTDLDADPDQAALRIYRDMVELLTDQDRPEQALRWCEAALLHAPGEDTGQEHAPVVDDLRLSRALLRQGLDLDLDDQDLAALDVGEDALDGLGRLLLDGIRPPGPAEHRVGGDGEAFDGIVLHWRRADFDRVRARWPETTRVYGDDYASYTTLVQAQARDWSERGAAHVRLVPAALADYEAWAVRVGRDPADPAARRDYSRWLDHTAPEHSLVWPPARNGPCWCDSGTKYKKCCGAPARN</sequence>
<dbReference type="InterPro" id="IPR004027">
    <property type="entry name" value="SEC_C_motif"/>
</dbReference>
<feature type="region of interest" description="Disordered" evidence="1">
    <location>
        <begin position="1"/>
        <end position="43"/>
    </location>
</feature>
<organism evidence="2 3">
    <name type="scientific">Kitasatospora paracochleata</name>
    <dbReference type="NCBI Taxonomy" id="58354"/>
    <lineage>
        <taxon>Bacteria</taxon>
        <taxon>Bacillati</taxon>
        <taxon>Actinomycetota</taxon>
        <taxon>Actinomycetes</taxon>
        <taxon>Kitasatosporales</taxon>
        <taxon>Streptomycetaceae</taxon>
        <taxon>Kitasatospora</taxon>
    </lineage>
</organism>
<comment type="caution">
    <text evidence="2">The sequence shown here is derived from an EMBL/GenBank/DDBJ whole genome shotgun (WGS) entry which is preliminary data.</text>
</comment>